<dbReference type="PANTHER" id="PTHR28498">
    <property type="entry name" value="ZINC FINGER SWIM DOMAIN-CONTAINING PROTEIN 7"/>
    <property type="match status" value="1"/>
</dbReference>
<dbReference type="RefSeq" id="XP_032823664.1">
    <property type="nucleotide sequence ID" value="XM_032967773.1"/>
</dbReference>
<keyword evidence="1" id="KW-0479">Metal-binding</keyword>
<accession>A0AAJ7TVC0</accession>
<keyword evidence="1" id="KW-0862">Zinc</keyword>
<organism evidence="3 10">
    <name type="scientific">Petromyzon marinus</name>
    <name type="common">Sea lamprey</name>
    <dbReference type="NCBI Taxonomy" id="7757"/>
    <lineage>
        <taxon>Eukaryota</taxon>
        <taxon>Metazoa</taxon>
        <taxon>Chordata</taxon>
        <taxon>Craniata</taxon>
        <taxon>Vertebrata</taxon>
        <taxon>Cyclostomata</taxon>
        <taxon>Hyperoartia</taxon>
        <taxon>Petromyzontiformes</taxon>
        <taxon>Petromyzontidae</taxon>
        <taxon>Petromyzon</taxon>
    </lineage>
</organism>
<dbReference type="RefSeq" id="XP_032823662.1">
    <property type="nucleotide sequence ID" value="XM_032967771.1"/>
</dbReference>
<dbReference type="RefSeq" id="XP_032823661.1">
    <property type="nucleotide sequence ID" value="XM_032967770.1"/>
</dbReference>
<evidence type="ECO:0000259" key="2">
    <source>
        <dbReference type="PROSITE" id="PS50966"/>
    </source>
</evidence>
<evidence type="ECO:0000313" key="10">
    <source>
        <dbReference type="RefSeq" id="XP_032823666.1"/>
    </source>
</evidence>
<dbReference type="RefSeq" id="XP_032823666.1">
    <property type="nucleotide sequence ID" value="XM_032967775.1"/>
</dbReference>
<dbReference type="RefSeq" id="XP_032823663.1">
    <property type="nucleotide sequence ID" value="XM_032967772.1"/>
</dbReference>
<reference evidence="4 5" key="1">
    <citation type="submission" date="2025-04" db="UniProtKB">
        <authorList>
            <consortium name="RefSeq"/>
        </authorList>
    </citation>
    <scope>IDENTIFICATION</scope>
    <source>
        <tissue evidence="4 5">Sperm</tissue>
    </source>
</reference>
<dbReference type="GeneID" id="116950192"/>
<dbReference type="GO" id="GO:0097196">
    <property type="term" value="C:Shu complex"/>
    <property type="evidence" value="ECO:0007669"/>
    <property type="project" value="TreeGrafter"/>
</dbReference>
<dbReference type="RefSeq" id="XP_032823660.1">
    <property type="nucleotide sequence ID" value="XM_032967769.1"/>
</dbReference>
<dbReference type="CTD" id="125150"/>
<keyword evidence="1" id="KW-0863">Zinc-finger</keyword>
<proteinExistence type="predicted"/>
<evidence type="ECO:0000313" key="7">
    <source>
        <dbReference type="RefSeq" id="XP_032823663.1"/>
    </source>
</evidence>
<evidence type="ECO:0000256" key="1">
    <source>
        <dbReference type="PROSITE-ProRule" id="PRU00325"/>
    </source>
</evidence>
<evidence type="ECO:0000313" key="5">
    <source>
        <dbReference type="RefSeq" id="XP_032823661.1"/>
    </source>
</evidence>
<protein>
    <submittedName>
        <fullName evidence="4 5">Zinc finger SWIM domain-containing protein 7 isoform X2</fullName>
    </submittedName>
</protein>
<evidence type="ECO:0000313" key="6">
    <source>
        <dbReference type="RefSeq" id="XP_032823662.1"/>
    </source>
</evidence>
<dbReference type="AlphaFoldDB" id="A0AAJ7TVC0"/>
<gene>
    <name evidence="4 5 6 7 8 9 10" type="primary">ZSWIM7</name>
</gene>
<dbReference type="GO" id="GO:0000724">
    <property type="term" value="P:double-strand break repair via homologous recombination"/>
    <property type="evidence" value="ECO:0007669"/>
    <property type="project" value="TreeGrafter"/>
</dbReference>
<evidence type="ECO:0000313" key="9">
    <source>
        <dbReference type="RefSeq" id="XP_032823665.1"/>
    </source>
</evidence>
<feature type="domain" description="SWIM-type" evidence="2">
    <location>
        <begin position="66"/>
        <end position="114"/>
    </location>
</feature>
<evidence type="ECO:0000313" key="8">
    <source>
        <dbReference type="RefSeq" id="XP_032823664.1"/>
    </source>
</evidence>
<sequence length="137" mass="14817">MVSVLPAVAEQLLAEIHRSFQTEGKVSDDLLSGLSFVFGTVALQALDLTDRRNVSHITTPSGRTAYQVVGSSGRTYTCLAPCLTCPCPAFLYSVLKRSETLLCKHLLAVHLSQAMGLCSDVAMSDQELSRMLLNGRD</sequence>
<dbReference type="PANTHER" id="PTHR28498:SF1">
    <property type="entry name" value="ZINC FINGER SWIM DOMAIN-CONTAINING PROTEIN 7"/>
    <property type="match status" value="1"/>
</dbReference>
<dbReference type="RefSeq" id="XP_032823665.1">
    <property type="nucleotide sequence ID" value="XM_032967774.1"/>
</dbReference>
<evidence type="ECO:0000313" key="3">
    <source>
        <dbReference type="Proteomes" id="UP001318040"/>
    </source>
</evidence>
<evidence type="ECO:0000313" key="4">
    <source>
        <dbReference type="RefSeq" id="XP_032823660.1"/>
    </source>
</evidence>
<keyword evidence="3" id="KW-1185">Reference proteome</keyword>
<dbReference type="GO" id="GO:0008270">
    <property type="term" value="F:zinc ion binding"/>
    <property type="evidence" value="ECO:0007669"/>
    <property type="project" value="UniProtKB-KW"/>
</dbReference>
<dbReference type="PROSITE" id="PS50966">
    <property type="entry name" value="ZF_SWIM"/>
    <property type="match status" value="1"/>
</dbReference>
<name>A0AAJ7TVC0_PETMA</name>
<dbReference type="Proteomes" id="UP001318040">
    <property type="component" value="Chromosome 38"/>
</dbReference>
<dbReference type="InterPro" id="IPR007527">
    <property type="entry name" value="Znf_SWIM"/>
</dbReference>